<evidence type="ECO:0000313" key="4">
    <source>
        <dbReference type="Proteomes" id="UP000509626"/>
    </source>
</evidence>
<name>A0A7D5LAP5_9EURY</name>
<dbReference type="Pfam" id="PF00403">
    <property type="entry name" value="HMA"/>
    <property type="match status" value="1"/>
</dbReference>
<dbReference type="PROSITE" id="PS50846">
    <property type="entry name" value="HMA_2"/>
    <property type="match status" value="1"/>
</dbReference>
<dbReference type="GeneID" id="56037354"/>
<reference evidence="3 4" key="1">
    <citation type="submission" date="2020-06" db="EMBL/GenBank/DDBJ databases">
        <title>NJ-3-1, isolated from saline soil.</title>
        <authorList>
            <person name="Cui H.L."/>
            <person name="Shi X."/>
        </authorList>
    </citation>
    <scope>NUCLEOTIDE SEQUENCE [LARGE SCALE GENOMIC DNA]</scope>
    <source>
        <strain evidence="3 4">NJ-3-1</strain>
    </source>
</reference>
<evidence type="ECO:0000313" key="3">
    <source>
        <dbReference type="EMBL" id="QLG61635.1"/>
    </source>
</evidence>
<evidence type="ECO:0000259" key="2">
    <source>
        <dbReference type="PROSITE" id="PS50846"/>
    </source>
</evidence>
<proteinExistence type="predicted"/>
<dbReference type="InterPro" id="IPR036163">
    <property type="entry name" value="HMA_dom_sf"/>
</dbReference>
<dbReference type="Proteomes" id="UP000509626">
    <property type="component" value="Chromosome"/>
</dbReference>
<dbReference type="InterPro" id="IPR006121">
    <property type="entry name" value="HMA_dom"/>
</dbReference>
<accession>A0A7D5LAP5</accession>
<dbReference type="OrthoDB" id="44171at2157"/>
<dbReference type="EMBL" id="CP058579">
    <property type="protein sequence ID" value="QLG61635.1"/>
    <property type="molecule type" value="Genomic_DNA"/>
</dbReference>
<evidence type="ECO:0000256" key="1">
    <source>
        <dbReference type="ARBA" id="ARBA00022723"/>
    </source>
</evidence>
<protein>
    <submittedName>
        <fullName evidence="3">Cation transporter</fullName>
    </submittedName>
</protein>
<dbReference type="SUPFAM" id="SSF55008">
    <property type="entry name" value="HMA, heavy metal-associated domain"/>
    <property type="match status" value="1"/>
</dbReference>
<organism evidence="3 4">
    <name type="scientific">Halorarum salinum</name>
    <dbReference type="NCBI Taxonomy" id="2743089"/>
    <lineage>
        <taxon>Archaea</taxon>
        <taxon>Methanobacteriati</taxon>
        <taxon>Methanobacteriota</taxon>
        <taxon>Stenosarchaea group</taxon>
        <taxon>Halobacteria</taxon>
        <taxon>Halobacteriales</taxon>
        <taxon>Haloferacaceae</taxon>
        <taxon>Halorarum</taxon>
    </lineage>
</organism>
<keyword evidence="1" id="KW-0479">Metal-binding</keyword>
<dbReference type="KEGG" id="halu:HUG12_07805"/>
<keyword evidence="4" id="KW-1185">Reference proteome</keyword>
<gene>
    <name evidence="3" type="ORF">HUG12_07805</name>
</gene>
<dbReference type="RefSeq" id="WP_179268220.1">
    <property type="nucleotide sequence ID" value="NZ_CP058579.1"/>
</dbReference>
<dbReference type="PANTHER" id="PTHR22814:SF287">
    <property type="entry name" value="COPPER TRANSPORT PROTEIN ATX1"/>
    <property type="match status" value="1"/>
</dbReference>
<dbReference type="AlphaFoldDB" id="A0A7D5LAP5"/>
<feature type="domain" description="HMA" evidence="2">
    <location>
        <begin position="1"/>
        <end position="65"/>
    </location>
</feature>
<dbReference type="CDD" id="cd00371">
    <property type="entry name" value="HMA"/>
    <property type="match status" value="1"/>
</dbReference>
<dbReference type="GO" id="GO:0046872">
    <property type="term" value="F:metal ion binding"/>
    <property type="evidence" value="ECO:0007669"/>
    <property type="project" value="UniProtKB-KW"/>
</dbReference>
<sequence length="65" mass="6637">MPTELHVTGMTCGGCEESVETALSDVAGVEDVRADEGTDTVTVEGDADPLDLIAAVPEPYEADAA</sequence>
<dbReference type="Gene3D" id="3.30.70.100">
    <property type="match status" value="1"/>
</dbReference>
<dbReference type="PANTHER" id="PTHR22814">
    <property type="entry name" value="COPPER TRANSPORT PROTEIN ATOX1-RELATED"/>
    <property type="match status" value="1"/>
</dbReference>